<name>A0A5C4V8W3_9ACTN</name>
<organism evidence="1 2">
    <name type="scientific">Nonomuraea phyllanthi</name>
    <dbReference type="NCBI Taxonomy" id="2219224"/>
    <lineage>
        <taxon>Bacteria</taxon>
        <taxon>Bacillati</taxon>
        <taxon>Actinomycetota</taxon>
        <taxon>Actinomycetes</taxon>
        <taxon>Streptosporangiales</taxon>
        <taxon>Streptosporangiaceae</taxon>
        <taxon>Nonomuraea</taxon>
    </lineage>
</organism>
<dbReference type="AlphaFoldDB" id="A0A5C4V8W3"/>
<dbReference type="EMBL" id="VDLX02000028">
    <property type="protein sequence ID" value="KAB8186938.1"/>
    <property type="molecule type" value="Genomic_DNA"/>
</dbReference>
<dbReference type="Proteomes" id="UP000312512">
    <property type="component" value="Unassembled WGS sequence"/>
</dbReference>
<proteinExistence type="predicted"/>
<comment type="caution">
    <text evidence="1">The sequence shown here is derived from an EMBL/GenBank/DDBJ whole genome shotgun (WGS) entry which is preliminary data.</text>
</comment>
<protein>
    <submittedName>
        <fullName evidence="1">Uncharacterized protein</fullName>
    </submittedName>
</protein>
<evidence type="ECO:0000313" key="2">
    <source>
        <dbReference type="Proteomes" id="UP000312512"/>
    </source>
</evidence>
<sequence>MSLDNLAAWIAWVGSSGGRGWLLAGVVIAVILAAACVAWVASKATRLPARQRPARTVDRADDERDIHPRTRLERILREDAASRPLTRAQIRDQFGVDVHDAFPEEEG</sequence>
<gene>
    <name evidence="1" type="ORF">FH608_046470</name>
</gene>
<dbReference type="RefSeq" id="WP_139637602.1">
    <property type="nucleotide sequence ID" value="NZ_VDLX02000028.1"/>
</dbReference>
<keyword evidence="2" id="KW-1185">Reference proteome</keyword>
<accession>A0A5C4V8W3</accession>
<evidence type="ECO:0000313" key="1">
    <source>
        <dbReference type="EMBL" id="KAB8186938.1"/>
    </source>
</evidence>
<reference evidence="1 2" key="1">
    <citation type="submission" date="2019-10" db="EMBL/GenBank/DDBJ databases">
        <title>Nonomuraea sp. nov., isolated from Phyllanthus amarus.</title>
        <authorList>
            <person name="Klykleung N."/>
            <person name="Tanasupawat S."/>
        </authorList>
    </citation>
    <scope>NUCLEOTIDE SEQUENCE [LARGE SCALE GENOMIC DNA]</scope>
    <source>
        <strain evidence="1 2">PA1-10</strain>
    </source>
</reference>